<feature type="coiled-coil region" evidence="5">
    <location>
        <begin position="208"/>
        <end position="242"/>
    </location>
</feature>
<keyword evidence="5" id="KW-0175">Coiled coil</keyword>
<dbReference type="Pfam" id="PF17762">
    <property type="entry name" value="HTH_ParB"/>
    <property type="match status" value="1"/>
</dbReference>
<evidence type="ECO:0000259" key="6">
    <source>
        <dbReference type="SMART" id="SM00470"/>
    </source>
</evidence>
<keyword evidence="8" id="KW-1185">Reference proteome</keyword>
<dbReference type="GO" id="GO:0045881">
    <property type="term" value="P:positive regulation of sporulation resulting in formation of a cellular spore"/>
    <property type="evidence" value="ECO:0007669"/>
    <property type="project" value="TreeGrafter"/>
</dbReference>
<evidence type="ECO:0000256" key="2">
    <source>
        <dbReference type="ARBA" id="ARBA00006295"/>
    </source>
</evidence>
<name>A0A1G9U7W6_9FIRM</name>
<dbReference type="FunFam" id="3.90.1530.30:FF:000001">
    <property type="entry name" value="Chromosome partitioning protein ParB"/>
    <property type="match status" value="1"/>
</dbReference>
<reference evidence="7 8" key="1">
    <citation type="submission" date="2016-10" db="EMBL/GenBank/DDBJ databases">
        <authorList>
            <person name="de Groot N.N."/>
        </authorList>
    </citation>
    <scope>NUCLEOTIDE SEQUENCE [LARGE SCALE GENOMIC DNA]</scope>
    <source>
        <strain evidence="7 8">DSM 797</strain>
    </source>
</reference>
<dbReference type="RefSeq" id="WP_092727773.1">
    <property type="nucleotide sequence ID" value="NZ_FNGW01000015.1"/>
</dbReference>
<dbReference type="STRING" id="1121325.SAMN04515677_11522"/>
<comment type="subcellular location">
    <subcellularLocation>
        <location evidence="1">Cytoplasm</location>
        <location evidence="1">Nucleoid</location>
    </subcellularLocation>
</comment>
<proteinExistence type="inferred from homology"/>
<dbReference type="GO" id="GO:0003677">
    <property type="term" value="F:DNA binding"/>
    <property type="evidence" value="ECO:0007669"/>
    <property type="project" value="UniProtKB-KW"/>
</dbReference>
<keyword evidence="3" id="KW-0159">Chromosome partition</keyword>
<dbReference type="Gene3D" id="3.90.1530.30">
    <property type="match status" value="1"/>
</dbReference>
<evidence type="ECO:0000313" key="7">
    <source>
        <dbReference type="EMBL" id="SDM55645.1"/>
    </source>
</evidence>
<dbReference type="FunFam" id="1.10.10.2830:FF:000001">
    <property type="entry name" value="Chromosome partitioning protein ParB"/>
    <property type="match status" value="1"/>
</dbReference>
<dbReference type="PANTHER" id="PTHR33375">
    <property type="entry name" value="CHROMOSOME-PARTITIONING PROTEIN PARB-RELATED"/>
    <property type="match status" value="1"/>
</dbReference>
<feature type="domain" description="ParB-like N-terminal" evidence="6">
    <location>
        <begin position="33"/>
        <end position="123"/>
    </location>
</feature>
<accession>A0A1G9U7W6</accession>
<keyword evidence="4" id="KW-0238">DNA-binding</keyword>
<protein>
    <submittedName>
        <fullName evidence="7">Chromosome partitioning protein, ParB family</fullName>
    </submittedName>
</protein>
<comment type="similarity">
    <text evidence="2">Belongs to the ParB family.</text>
</comment>
<dbReference type="InterPro" id="IPR057240">
    <property type="entry name" value="ParB_dimer_C"/>
</dbReference>
<dbReference type="InterPro" id="IPR041468">
    <property type="entry name" value="HTH_ParB/Spo0J"/>
</dbReference>
<evidence type="ECO:0000256" key="5">
    <source>
        <dbReference type="SAM" id="Coils"/>
    </source>
</evidence>
<dbReference type="GO" id="GO:0009295">
    <property type="term" value="C:nucleoid"/>
    <property type="evidence" value="ECO:0007669"/>
    <property type="project" value="UniProtKB-SubCell"/>
</dbReference>
<dbReference type="Pfam" id="PF23552">
    <property type="entry name" value="ParB_C"/>
    <property type="match status" value="1"/>
</dbReference>
<evidence type="ECO:0000256" key="3">
    <source>
        <dbReference type="ARBA" id="ARBA00022829"/>
    </source>
</evidence>
<dbReference type="AlphaFoldDB" id="A0A1G9U7W6"/>
<organism evidence="7 8">
    <name type="scientific">Romboutsia lituseburensis DSM 797</name>
    <dbReference type="NCBI Taxonomy" id="1121325"/>
    <lineage>
        <taxon>Bacteria</taxon>
        <taxon>Bacillati</taxon>
        <taxon>Bacillota</taxon>
        <taxon>Clostridia</taxon>
        <taxon>Peptostreptococcales</taxon>
        <taxon>Peptostreptococcaceae</taxon>
        <taxon>Romboutsia</taxon>
    </lineage>
</organism>
<dbReference type="GO" id="GO:0005694">
    <property type="term" value="C:chromosome"/>
    <property type="evidence" value="ECO:0007669"/>
    <property type="project" value="TreeGrafter"/>
</dbReference>
<evidence type="ECO:0000313" key="8">
    <source>
        <dbReference type="Proteomes" id="UP000199068"/>
    </source>
</evidence>
<evidence type="ECO:0000256" key="4">
    <source>
        <dbReference type="ARBA" id="ARBA00023125"/>
    </source>
</evidence>
<evidence type="ECO:0000256" key="1">
    <source>
        <dbReference type="ARBA" id="ARBA00004453"/>
    </source>
</evidence>
<dbReference type="InterPro" id="IPR003115">
    <property type="entry name" value="ParB_N"/>
</dbReference>
<dbReference type="Gene3D" id="1.10.10.2830">
    <property type="match status" value="1"/>
</dbReference>
<sequence>MEKKSPKRTNRLGRGLSALIPDTKDDIDSKEIVRLDLSKVYPNDTQPRKVFDEEKIHVLCESIKHYGVLQPIVVKPDEDGRYMIIAGERRYRASKMAKQKDIPAVIKDIPMKDIMEIALIENLQREDLNAIEEALAYRSLIEHYQVTQEEISEAVGKSRPHITNTLRLLNLGENIIVMIEHGQLTAGHGKALLRVSDLEKQLELANKVKEEELSVRETERLAKKIVEENTDLNNKKSSVKEKDIFIVDVEEKLTNVFGTKVNISKGKKKGKIEIEYYNEDDLNNIVSMLLEENEA</sequence>
<dbReference type="SMART" id="SM00470">
    <property type="entry name" value="ParB"/>
    <property type="match status" value="1"/>
</dbReference>
<dbReference type="InterPro" id="IPR050336">
    <property type="entry name" value="Chromosome_partition/occlusion"/>
</dbReference>
<dbReference type="GO" id="GO:0007059">
    <property type="term" value="P:chromosome segregation"/>
    <property type="evidence" value="ECO:0007669"/>
    <property type="project" value="UniProtKB-KW"/>
</dbReference>
<dbReference type="Pfam" id="PF02195">
    <property type="entry name" value="ParB_N"/>
    <property type="match status" value="1"/>
</dbReference>
<dbReference type="Proteomes" id="UP000199068">
    <property type="component" value="Unassembled WGS sequence"/>
</dbReference>
<dbReference type="CDD" id="cd16393">
    <property type="entry name" value="SPO0J_N"/>
    <property type="match status" value="1"/>
</dbReference>
<dbReference type="SUPFAM" id="SSF110849">
    <property type="entry name" value="ParB/Sulfiredoxin"/>
    <property type="match status" value="1"/>
</dbReference>
<dbReference type="SUPFAM" id="SSF109709">
    <property type="entry name" value="KorB DNA-binding domain-like"/>
    <property type="match status" value="1"/>
</dbReference>
<dbReference type="InterPro" id="IPR036086">
    <property type="entry name" value="ParB/Sulfiredoxin_sf"/>
</dbReference>
<dbReference type="EMBL" id="FNGW01000015">
    <property type="protein sequence ID" value="SDM55645.1"/>
    <property type="molecule type" value="Genomic_DNA"/>
</dbReference>
<dbReference type="PANTHER" id="PTHR33375:SF1">
    <property type="entry name" value="CHROMOSOME-PARTITIONING PROTEIN PARB-RELATED"/>
    <property type="match status" value="1"/>
</dbReference>
<dbReference type="InterPro" id="IPR004437">
    <property type="entry name" value="ParB/RepB/Spo0J"/>
</dbReference>
<dbReference type="NCBIfam" id="TIGR00180">
    <property type="entry name" value="parB_part"/>
    <property type="match status" value="1"/>
</dbReference>
<gene>
    <name evidence="7" type="ORF">SAMN04515677_11522</name>
</gene>